<dbReference type="Proteomes" id="UP000245591">
    <property type="component" value="Unassembled WGS sequence"/>
</dbReference>
<keyword evidence="3" id="KW-1185">Reference proteome</keyword>
<comment type="caution">
    <text evidence="2">The sequence shown here is derived from an EMBL/GenBank/DDBJ whole genome shotgun (WGS) entry which is preliminary data.</text>
</comment>
<dbReference type="EMBL" id="MBFU01000001">
    <property type="protein sequence ID" value="PWA03817.1"/>
    <property type="molecule type" value="Genomic_DNA"/>
</dbReference>
<feature type="region of interest" description="Disordered" evidence="1">
    <location>
        <begin position="375"/>
        <end position="398"/>
    </location>
</feature>
<feature type="compositionally biased region" description="Low complexity" evidence="1">
    <location>
        <begin position="1086"/>
        <end position="1100"/>
    </location>
</feature>
<evidence type="ECO:0000256" key="1">
    <source>
        <dbReference type="SAM" id="MobiDB-lite"/>
    </source>
</evidence>
<organism evidence="2 3">
    <name type="scientific">Smittium angustum</name>
    <dbReference type="NCBI Taxonomy" id="133377"/>
    <lineage>
        <taxon>Eukaryota</taxon>
        <taxon>Fungi</taxon>
        <taxon>Fungi incertae sedis</taxon>
        <taxon>Zoopagomycota</taxon>
        <taxon>Kickxellomycotina</taxon>
        <taxon>Harpellomycetes</taxon>
        <taxon>Harpellales</taxon>
        <taxon>Legeriomycetaceae</taxon>
        <taxon>Smittium</taxon>
    </lineage>
</organism>
<feature type="compositionally biased region" description="Basic and acidic residues" evidence="1">
    <location>
        <begin position="1057"/>
        <end position="1067"/>
    </location>
</feature>
<name>A0A2U1JFE9_SMIAN</name>
<feature type="compositionally biased region" description="Basic and acidic residues" evidence="1">
    <location>
        <begin position="1105"/>
        <end position="1117"/>
    </location>
</feature>
<feature type="region of interest" description="Disordered" evidence="1">
    <location>
        <begin position="637"/>
        <end position="678"/>
    </location>
</feature>
<reference evidence="2 3" key="1">
    <citation type="journal article" date="2018" name="MBio">
        <title>Comparative Genomics Reveals the Core Gene Toolbox for the Fungus-Insect Symbiosis.</title>
        <authorList>
            <person name="Wang Y."/>
            <person name="Stata M."/>
            <person name="Wang W."/>
            <person name="Stajich J.E."/>
            <person name="White M.M."/>
            <person name="Moncalvo J.M."/>
        </authorList>
    </citation>
    <scope>NUCLEOTIDE SEQUENCE [LARGE SCALE GENOMIC DNA]</scope>
    <source>
        <strain evidence="2 3">AUS-126-30</strain>
    </source>
</reference>
<sequence length="1505" mass="171114">MINNNSFDEQYDNVYVSDITNISYTNTQPQNNESKNQLNQFNTYELSQGTPAESLYTDQSVINNYLQNSPNRLRIFDTRLINDISSQNLSHSFINNNQYQNQNFSNLLPLPNLQNTHDNRLLIEYLNSMQNSSIHNFTSSTLLRNNSAPYINDYTHNKSSANFSQISDVNPKTINNQFQENTLNPPTNIFQNDETNINIDCSAINHSFFNEAEQNIQNSQMYPNERYNPTFVNNLYSSQKPTFSSFQTNIQSSNALMNHQINDIYLNSAFSTIEKTTTNKNTNSNTMIPNENLTQNINKLQNNTIALIQPDPLSNLLMPNINIFQSQRFAQNPISIPQNKVQTHNPYIGADNVSFLPIAESANTQTNNSLNSICSSGNLTTTTENEKNGSQKPPSNEFLNTDIINSQIFREYKLSSDLDSLHVDTGLTNPNNETLSNSYYTKTINKNQELSISSSMSQITHNLNDAFGNHSTVSIIPNSVNEYAPNTNKTENIGMDLVEDVYCTRNTSFNDYTTNNFLGYNDSGSDTDCDESDCGMTKIKLSQEIQPPTAQIKNTPIDLERSFSQPLHGKDIENTLNQLPTNHTDFLFYTQPSNLLEQSTKFEHKTGFGGMKDNLSISTNNKVDKIFTIENNAPKAKKFKKEDKKKSKTHPCLKIKSPNKNAMKNDNKSQKHTFHSNLSTTETLVNSNAKESAIKSTSDYLSDRFIDTNHLEYKIRSNHAFITHALESKYNTKSKDFLICSKSLDGYFLQSKDLKYVSISKYINSSLSIPKSLTKNENLNMKLTRSNAKLGNSTHTENMSLEYTNDNNGTCKDITSPNPLNTTSNPSTNICSYIKKYNPEYLPINHQEFISVFGDDNITFSISRISKLNTENSLYKNSILYKNSLCKFPEKDLAVVIRIKKCKLYKSNKEEYQRTIITSISEDFEKILSFKNEKLANKSVLEILSTMSKRKLINLKNKNFILEINQKENTGSHSQTQITDLENKTSFNSDIKIADYCKDNRHQNQLISKDLNGIFGDILFENFSTRVQGSMVESGDYKCKPFIESKVGYNYHKKKAQDKNEKQKKETEPDEDGLLLDNSKDRKNDSSIQLSDQSLGLGLQANMETKNDQQSENDKLDNNNSNQSNEKLKKQRKSFSNPGVVFVYLQKETAVEASKYNLEGTMLYIDSKDIANQGESSKSKRKSSKSDKACSNESGVDNNYFNQSVQNSAYDRKNSIKNSNWDRFVSLSENQLKFGQNSTKTNIKKKKILKSRITSIPSKMQLETIKQGSACLFNEDTSTIQNNLKTTRSTSLSIPPVFSQIHQNPNSPTIKPGLKKVQSHYCVSNSQLSDDAISQLKTIDNHDSKKKKLNMDTFSDYISHLQNIQTTQESCSMMIQNDNNYNYQNSAFTSTNFNMGLNFTQAESNIFNHEYNNNSFVQSNNNNDLNNQYRSFSYPIPTMDHENQKGHRILENHSLFQNHVLNQTQSLSQTNVQIEPNSSYISLADLDMLLVGEEDLFSKSNINSL</sequence>
<evidence type="ECO:0000313" key="2">
    <source>
        <dbReference type="EMBL" id="PWA03817.1"/>
    </source>
</evidence>
<protein>
    <submittedName>
        <fullName evidence="2">Uncharacterized protein</fullName>
    </submittedName>
</protein>
<gene>
    <name evidence="2" type="ORF">BB558_000011</name>
</gene>
<feature type="region of interest" description="Disordered" evidence="1">
    <location>
        <begin position="1172"/>
        <end position="1198"/>
    </location>
</feature>
<feature type="region of interest" description="Disordered" evidence="1">
    <location>
        <begin position="1054"/>
        <end position="1132"/>
    </location>
</feature>
<proteinExistence type="predicted"/>
<accession>A0A2U1JFE9</accession>
<evidence type="ECO:0000313" key="3">
    <source>
        <dbReference type="Proteomes" id="UP000245591"/>
    </source>
</evidence>